<dbReference type="KEGG" id="mff:MFFC18_34430"/>
<keyword evidence="5" id="KW-0808">Transferase</keyword>
<dbReference type="PANTHER" id="PTHR30576">
    <property type="entry name" value="COLANIC BIOSYNTHESIS UDP-GLUCOSE LIPID CARRIER TRANSFERASE"/>
    <property type="match status" value="1"/>
</dbReference>
<evidence type="ECO:0000256" key="1">
    <source>
        <dbReference type="ARBA" id="ARBA00006464"/>
    </source>
</evidence>
<dbReference type="AlphaFoldDB" id="A0A5B9PFE2"/>
<dbReference type="InterPro" id="IPR003362">
    <property type="entry name" value="Bact_transf"/>
</dbReference>
<dbReference type="EC" id="2.7.8.31" evidence="5"/>
<proteinExistence type="inferred from homology"/>
<protein>
    <submittedName>
        <fullName evidence="5">UDP-glucose:undecaprenyl-phosphate glucose-1-phosphate transferase</fullName>
        <ecNumber evidence="5">2.7.8.31</ecNumber>
    </submittedName>
</protein>
<dbReference type="STRING" id="980251.GCA_001642875_04509"/>
<dbReference type="GO" id="GO:0089702">
    <property type="term" value="F:undecaprenyl-phosphate glucose phosphotransferase activity"/>
    <property type="evidence" value="ECO:0007669"/>
    <property type="project" value="UniProtKB-EC"/>
</dbReference>
<feature type="transmembrane region" description="Helical" evidence="3">
    <location>
        <begin position="233"/>
        <end position="257"/>
    </location>
</feature>
<name>A0A5B9PFE2_9BACT</name>
<accession>A0A5B9PFE2</accession>
<evidence type="ECO:0000259" key="4">
    <source>
        <dbReference type="Pfam" id="PF02397"/>
    </source>
</evidence>
<dbReference type="RefSeq" id="WP_084417415.1">
    <property type="nucleotide sequence ID" value="NZ_CP042912.1"/>
</dbReference>
<feature type="region of interest" description="Disordered" evidence="2">
    <location>
        <begin position="149"/>
        <end position="173"/>
    </location>
</feature>
<dbReference type="EMBL" id="CP042912">
    <property type="protein sequence ID" value="QEG23542.1"/>
    <property type="molecule type" value="Genomic_DNA"/>
</dbReference>
<evidence type="ECO:0000313" key="5">
    <source>
        <dbReference type="EMBL" id="QEG23542.1"/>
    </source>
</evidence>
<dbReference type="PANTHER" id="PTHR30576:SF10">
    <property type="entry name" value="SLL5057 PROTEIN"/>
    <property type="match status" value="1"/>
</dbReference>
<evidence type="ECO:0000256" key="3">
    <source>
        <dbReference type="SAM" id="Phobius"/>
    </source>
</evidence>
<keyword evidence="3" id="KW-0812">Transmembrane</keyword>
<dbReference type="OrthoDB" id="9766874at2"/>
<evidence type="ECO:0000313" key="6">
    <source>
        <dbReference type="Proteomes" id="UP000322214"/>
    </source>
</evidence>
<keyword evidence="6" id="KW-1185">Reference proteome</keyword>
<keyword evidence="3" id="KW-1133">Transmembrane helix</keyword>
<feature type="domain" description="Bacterial sugar transferase" evidence="4">
    <location>
        <begin position="231"/>
        <end position="418"/>
    </location>
</feature>
<organism evidence="5 6">
    <name type="scientific">Mariniblastus fucicola</name>
    <dbReference type="NCBI Taxonomy" id="980251"/>
    <lineage>
        <taxon>Bacteria</taxon>
        <taxon>Pseudomonadati</taxon>
        <taxon>Planctomycetota</taxon>
        <taxon>Planctomycetia</taxon>
        <taxon>Pirellulales</taxon>
        <taxon>Pirellulaceae</taxon>
        <taxon>Mariniblastus</taxon>
    </lineage>
</organism>
<keyword evidence="3" id="KW-0472">Membrane</keyword>
<dbReference type="Pfam" id="PF02397">
    <property type="entry name" value="Bac_transf"/>
    <property type="match status" value="1"/>
</dbReference>
<reference evidence="5 6" key="1">
    <citation type="submission" date="2019-08" db="EMBL/GenBank/DDBJ databases">
        <title>Deep-cultivation of Planctomycetes and their phenomic and genomic characterization uncovers novel biology.</title>
        <authorList>
            <person name="Wiegand S."/>
            <person name="Jogler M."/>
            <person name="Boedeker C."/>
            <person name="Pinto D."/>
            <person name="Vollmers J."/>
            <person name="Rivas-Marin E."/>
            <person name="Kohn T."/>
            <person name="Peeters S.H."/>
            <person name="Heuer A."/>
            <person name="Rast P."/>
            <person name="Oberbeckmann S."/>
            <person name="Bunk B."/>
            <person name="Jeske O."/>
            <person name="Meyerdierks A."/>
            <person name="Storesund J.E."/>
            <person name="Kallscheuer N."/>
            <person name="Luecker S."/>
            <person name="Lage O.M."/>
            <person name="Pohl T."/>
            <person name="Merkel B.J."/>
            <person name="Hornburger P."/>
            <person name="Mueller R.-W."/>
            <person name="Bruemmer F."/>
            <person name="Labrenz M."/>
            <person name="Spormann A.M."/>
            <person name="Op den Camp H."/>
            <person name="Overmann J."/>
            <person name="Amann R."/>
            <person name="Jetten M.S.M."/>
            <person name="Mascher T."/>
            <person name="Medema M.H."/>
            <person name="Devos D.P."/>
            <person name="Kaster A.-K."/>
            <person name="Ovreas L."/>
            <person name="Rohde M."/>
            <person name="Galperin M.Y."/>
            <person name="Jogler C."/>
        </authorList>
    </citation>
    <scope>NUCLEOTIDE SEQUENCE [LARGE SCALE GENOMIC DNA]</scope>
    <source>
        <strain evidence="5 6">FC18</strain>
    </source>
</reference>
<dbReference type="Proteomes" id="UP000322214">
    <property type="component" value="Chromosome"/>
</dbReference>
<gene>
    <name evidence="5" type="primary">wcaJ_4</name>
    <name evidence="5" type="ORF">MFFC18_34430</name>
</gene>
<sequence>MIVRNRRKRENLLSRLSRSLSRVKPPAGHNNLMSTEEFQLEIDKEIHRSNRRTADPEFAMVLLDFSDHDVPDGKLETLIKEFSQRLRVSDSLGWHQLKLGALLPETGREGAVLVSESLLDIAKSHNVEMEATISIYPWDDRLLGPYEGSNRSFDKGSNGKGSNGTDPNWSEFHREDDPFGDAYQFANDSSSGGVATLAPPVKRKLAKRSLLPAGTGARVAFSRSEKTPAWKRVIDVVGAGTGLLLLSPVLVAAAVAIKATSDGPVFFRQDREGKDGETFKILKFRTMCQDAELKKEDLRVLSEQDGPAFKLKDDPRITRVGRYLRKSCVDELPQLLNVLTGEMSLVGPRPLPVNESQQCLPWQRQRLTVLPGLTCTWQARGGRDIKFAEWMRMDLDYIEQRGFWNDLRLIGETAMVVVMHKGSV</sequence>
<comment type="similarity">
    <text evidence="1">Belongs to the bacterial sugar transferase family.</text>
</comment>
<evidence type="ECO:0000256" key="2">
    <source>
        <dbReference type="SAM" id="MobiDB-lite"/>
    </source>
</evidence>